<gene>
    <name evidence="2" type="ORF">ZHAS_00021071</name>
</gene>
<dbReference type="Proteomes" id="UP000030765">
    <property type="component" value="Unassembled WGS sequence"/>
</dbReference>
<evidence type="ECO:0000313" key="3">
    <source>
        <dbReference type="EnsemblMetazoa" id="ASIC021071-PA"/>
    </source>
</evidence>
<reference evidence="3" key="2">
    <citation type="submission" date="2020-05" db="UniProtKB">
        <authorList>
            <consortium name="EnsemblMetazoa"/>
        </authorList>
    </citation>
    <scope>IDENTIFICATION</scope>
</reference>
<reference evidence="2 4" key="1">
    <citation type="journal article" date="2014" name="BMC Genomics">
        <title>Genome sequence of Anopheles sinensis provides insight into genetics basis of mosquito competence for malaria parasites.</title>
        <authorList>
            <person name="Zhou D."/>
            <person name="Zhang D."/>
            <person name="Ding G."/>
            <person name="Shi L."/>
            <person name="Hou Q."/>
            <person name="Ye Y."/>
            <person name="Xu Y."/>
            <person name="Zhou H."/>
            <person name="Xiong C."/>
            <person name="Li S."/>
            <person name="Yu J."/>
            <person name="Hong S."/>
            <person name="Yu X."/>
            <person name="Zou P."/>
            <person name="Chen C."/>
            <person name="Chang X."/>
            <person name="Wang W."/>
            <person name="Lv Y."/>
            <person name="Sun Y."/>
            <person name="Ma L."/>
            <person name="Shen B."/>
            <person name="Zhu C."/>
        </authorList>
    </citation>
    <scope>NUCLEOTIDE SEQUENCE [LARGE SCALE GENOMIC DNA]</scope>
</reference>
<evidence type="ECO:0000313" key="4">
    <source>
        <dbReference type="Proteomes" id="UP000030765"/>
    </source>
</evidence>
<sequence length="103" mass="10907">MAYAARPFSVATARNNNSNFKSKHPPDLALRACGSFAPRDCTENPKVPTVPKGSRARKRLSAALGGKGPTSGVAKLVRKSKENPPPPVPSTWKDKRSGANAPD</sequence>
<keyword evidence="4" id="KW-1185">Reference proteome</keyword>
<evidence type="ECO:0000256" key="1">
    <source>
        <dbReference type="SAM" id="MobiDB-lite"/>
    </source>
</evidence>
<keyword evidence="2" id="KW-0808">Transferase</keyword>
<proteinExistence type="predicted"/>
<dbReference type="VEuPathDB" id="VectorBase:ASIC021071"/>
<feature type="region of interest" description="Disordered" evidence="1">
    <location>
        <begin position="1"/>
        <end position="103"/>
    </location>
</feature>
<dbReference type="EMBL" id="KE525405">
    <property type="protein sequence ID" value="KFB52803.1"/>
    <property type="molecule type" value="Genomic_DNA"/>
</dbReference>
<dbReference type="EMBL" id="ATLV01026048">
    <property type="status" value="NOT_ANNOTATED_CDS"/>
    <property type="molecule type" value="Genomic_DNA"/>
</dbReference>
<dbReference type="EnsemblMetazoa" id="ASIC021071-RA">
    <property type="protein sequence ID" value="ASIC021071-PA"/>
    <property type="gene ID" value="ASIC021071"/>
</dbReference>
<dbReference type="GO" id="GO:0016740">
    <property type="term" value="F:transferase activity"/>
    <property type="evidence" value="ECO:0007669"/>
    <property type="project" value="UniProtKB-KW"/>
</dbReference>
<name>A0A084WRF9_ANOSI</name>
<accession>A0A084WRF9</accession>
<dbReference type="AlphaFoldDB" id="A0A084WRF9"/>
<organism evidence="2">
    <name type="scientific">Anopheles sinensis</name>
    <name type="common">Mosquito</name>
    <dbReference type="NCBI Taxonomy" id="74873"/>
    <lineage>
        <taxon>Eukaryota</taxon>
        <taxon>Metazoa</taxon>
        <taxon>Ecdysozoa</taxon>
        <taxon>Arthropoda</taxon>
        <taxon>Hexapoda</taxon>
        <taxon>Insecta</taxon>
        <taxon>Pterygota</taxon>
        <taxon>Neoptera</taxon>
        <taxon>Endopterygota</taxon>
        <taxon>Diptera</taxon>
        <taxon>Nematocera</taxon>
        <taxon>Culicoidea</taxon>
        <taxon>Culicidae</taxon>
        <taxon>Anophelinae</taxon>
        <taxon>Anopheles</taxon>
    </lineage>
</organism>
<evidence type="ECO:0000313" key="2">
    <source>
        <dbReference type="EMBL" id="KFB52803.1"/>
    </source>
</evidence>
<protein>
    <submittedName>
        <fullName evidence="2 3">Nucleotidyltransferase</fullName>
    </submittedName>
</protein>